<dbReference type="InterPro" id="IPR020841">
    <property type="entry name" value="PKS_Beta-ketoAc_synthase_dom"/>
</dbReference>
<dbReference type="PANTHER" id="PTHR43775">
    <property type="entry name" value="FATTY ACID SYNTHASE"/>
    <property type="match status" value="1"/>
</dbReference>
<dbReference type="PROSITE" id="PS52004">
    <property type="entry name" value="KS3_2"/>
    <property type="match status" value="1"/>
</dbReference>
<feature type="region of interest" description="Disordered" evidence="5">
    <location>
        <begin position="1093"/>
        <end position="1125"/>
    </location>
</feature>
<dbReference type="InterPro" id="IPR009081">
    <property type="entry name" value="PP-bd_ACP"/>
</dbReference>
<dbReference type="CDD" id="cd00833">
    <property type="entry name" value="PKS"/>
    <property type="match status" value="1"/>
</dbReference>
<dbReference type="InterPro" id="IPR014043">
    <property type="entry name" value="Acyl_transferase_dom"/>
</dbReference>
<dbReference type="GO" id="GO:0006633">
    <property type="term" value="P:fatty acid biosynthetic process"/>
    <property type="evidence" value="ECO:0007669"/>
    <property type="project" value="TreeGrafter"/>
</dbReference>
<dbReference type="SMART" id="SM00824">
    <property type="entry name" value="PKS_TE"/>
    <property type="match status" value="1"/>
</dbReference>
<organism evidence="6 7">
    <name type="scientific">Corynebacterium liangguodongii</name>
    <dbReference type="NCBI Taxonomy" id="2079535"/>
    <lineage>
        <taxon>Bacteria</taxon>
        <taxon>Bacillati</taxon>
        <taxon>Actinomycetota</taxon>
        <taxon>Actinomycetes</taxon>
        <taxon>Mycobacteriales</taxon>
        <taxon>Corynebacteriaceae</taxon>
        <taxon>Corynebacterium</taxon>
    </lineage>
</organism>
<dbReference type="GO" id="GO:0071770">
    <property type="term" value="P:DIM/DIP cell wall layer assembly"/>
    <property type="evidence" value="ECO:0007669"/>
    <property type="project" value="TreeGrafter"/>
</dbReference>
<reference evidence="7" key="1">
    <citation type="submission" date="2018-01" db="EMBL/GenBank/DDBJ databases">
        <authorList>
            <person name="Li J."/>
        </authorList>
    </citation>
    <scope>NUCLEOTIDE SEQUENCE [LARGE SCALE GENOMIC DNA]</scope>
    <source>
        <strain evidence="7">2184</strain>
    </source>
</reference>
<dbReference type="GO" id="GO:0004312">
    <property type="term" value="F:fatty acid synthase activity"/>
    <property type="evidence" value="ECO:0007669"/>
    <property type="project" value="TreeGrafter"/>
</dbReference>
<feature type="compositionally biased region" description="Polar residues" evidence="5">
    <location>
        <begin position="1100"/>
        <end position="1109"/>
    </location>
</feature>
<proteinExistence type="predicted"/>
<dbReference type="SUPFAM" id="SSF52151">
    <property type="entry name" value="FabD/lysophospholipase-like"/>
    <property type="match status" value="1"/>
</dbReference>
<dbReference type="SUPFAM" id="SSF55048">
    <property type="entry name" value="Probable ACP-binding domain of malonyl-CoA ACP transacylase"/>
    <property type="match status" value="1"/>
</dbReference>
<dbReference type="InterPro" id="IPR016035">
    <property type="entry name" value="Acyl_Trfase/lysoPLipase"/>
</dbReference>
<dbReference type="InterPro" id="IPR020802">
    <property type="entry name" value="TesA-like"/>
</dbReference>
<evidence type="ECO:0000256" key="2">
    <source>
        <dbReference type="ARBA" id="ARBA00022553"/>
    </source>
</evidence>
<keyword evidence="7" id="KW-1185">Reference proteome</keyword>
<sequence>MLVNDTELTTWLRKWIAGSTGLDVEKVDPTQPLESFGLSSRDAVVMSGELENLLGRRVDPTIAYQYPTIAALAEALTTAPPDRGLGASVGRRYASADPAERDIAIVGTAGRFPGAASVPEFWNVLIDATVTTGPLPEGRWSEYDGDPVVRAQLAEANTAGGYLADIASFDNEFFGLSPLEATNMDPQQRIMLELAFEALEDAHIPASRLRGLPVGVFVGSSNNDYGMLISGDPSQAHPYALTGSSSAVIPNRISYAFDFRGPSVNVDTACSSSLVSTHHAVRALRDGECDVALAGGVNILANPFASLMFSELGVISPTDRIHAFSDDADGIVRSEAAGFVVLKRVADAMRDGDEILTVIKGSATNSDGHSNGLTAPNPDAQVDVLRRAYADAGIDPAQVDLVEAHGTGTILGDPIEATALGTVLGHGRTSATPLLLGSSKSNIGHSESAAGAVALIKVVEALKHDTIPASVNFAGPNRYIDFDAEHLEVVEDPREWPRYSGRRIAGVSGFGFGGTNAHVVVTDFDPADYAGGDAQEAAPAGELADGSGVALAVSGHLPSRRKDAAAALADYLEAHPEADLPSVARSLARRNHARSAAVVQAKDRKEAIARLRLVAEGKSAPGIAVADAPTAMGPVFVYSGFGSQHRKMAKRLIELSPLFRRRMEELDEVVKFESGWSMLEIIADDERTYDTQTGQVTITAIQIAQTDLLASFGITPAATMGMSMGEMGAAYGAGGLTAEDAVRVACHRARLMIEGEEQIAGTDAEGAMAVVELGRQELAEFVAGHPEAAGVEPAVYAGPGMTTVGGPAKAVDVLVEALDGAGKFARKLQVRGAGHTSMLDPIMGDLAAELAGLSGSPLRVPLYSSVDRGVVYPAGATVHDDEYFLRMTNKPVYFQDATEAALAAGHTTFIEIAPNPVALMGMMNTAFAAGKPDVQLLYTTKRKVDEVESLREIAAKLYVQGVDVDFSGFFGPGRRLAAPATRFKRSHLWTQARPLSAAETLLGKKVVLPTGESAFSVSADAVFSPQQLIEAVAGEAHKGAGAGSVAVREHGVLPARGELTAIASPSLGGTGVKLYHGAELVVEGFVAASAAGTEESTAENTVENTAENTAAQPAPSAAGGAGGGDGIEVVRWDPASGESVEQRLRAIVSETMGYDADDLPDELPLIDLGLDSLMGMRIKNRIENDFQIPPLQVQMLRDASVADVISVVEQAVQGREAAAPMAYNSDHRDPASEVAKAKAGGVGVAPRDASERMVFGAWAKYAGAAAAGVTSPLPEISSEVAGQIAAHLSERSGIEVTAEQVRAAETLEPLANAVREGLETPVDGNVRVFRERGEGVDKPSVFLFHPAGGSSSVYEPLSRRLAADVPVYGIERLEGPLEERAAAYRADIERLSAGQPVVLAGWSFGGALAYEVAHQLGNDKVAFIALLDTTQPAHPSPNTPEETRKRWGRYAQFAKETYGLEFEVPYELLDSAGEDAVLAMLGEFLATTDASEHGLAAGVLEHQRASFVDNQILGNLDMTRWADVEVPVLLFRAERMHEGAIMLEPAYAEIDEDGGWGIIVDDLEIVHLPGDHLAVVDEPAVGIVGKHMNDWIDNVNRR</sequence>
<dbReference type="SUPFAM" id="SSF47336">
    <property type="entry name" value="ACP-like"/>
    <property type="match status" value="2"/>
</dbReference>
<dbReference type="KEGG" id="clia:C3E79_10455"/>
<keyword evidence="3" id="KW-0808">Transferase</keyword>
<evidence type="ECO:0000313" key="7">
    <source>
        <dbReference type="Proteomes" id="UP000244754"/>
    </source>
</evidence>
<evidence type="ECO:0000256" key="1">
    <source>
        <dbReference type="ARBA" id="ARBA00022450"/>
    </source>
</evidence>
<dbReference type="SMART" id="SM00823">
    <property type="entry name" value="PKS_PP"/>
    <property type="match status" value="2"/>
</dbReference>
<dbReference type="InterPro" id="IPR032821">
    <property type="entry name" value="PKS_assoc"/>
</dbReference>
<name>A0A2S0WGE1_9CORY</name>
<dbReference type="OrthoDB" id="9778690at2"/>
<dbReference type="InterPro" id="IPR016039">
    <property type="entry name" value="Thiolase-like"/>
</dbReference>
<dbReference type="InterPro" id="IPR001031">
    <property type="entry name" value="Thioesterase"/>
</dbReference>
<accession>A0A2S0WGE1</accession>
<dbReference type="Gene3D" id="3.40.366.10">
    <property type="entry name" value="Malonyl-Coenzyme A Acyl Carrier Protein, domain 2"/>
    <property type="match status" value="1"/>
</dbReference>
<dbReference type="Pfam" id="PF00698">
    <property type="entry name" value="Acyl_transf_1"/>
    <property type="match status" value="1"/>
</dbReference>
<dbReference type="Gene3D" id="3.30.70.250">
    <property type="entry name" value="Malonyl-CoA ACP transacylase, ACP-binding"/>
    <property type="match status" value="1"/>
</dbReference>
<dbReference type="Gene3D" id="3.40.47.10">
    <property type="match status" value="1"/>
</dbReference>
<dbReference type="InterPro" id="IPR029058">
    <property type="entry name" value="AB_hydrolase_fold"/>
</dbReference>
<evidence type="ECO:0000313" key="6">
    <source>
        <dbReference type="EMBL" id="AWB84841.1"/>
    </source>
</evidence>
<dbReference type="Gene3D" id="1.10.1200.10">
    <property type="entry name" value="ACP-like"/>
    <property type="match status" value="2"/>
</dbReference>
<dbReference type="Pfam" id="PF00550">
    <property type="entry name" value="PP-binding"/>
    <property type="match status" value="1"/>
</dbReference>
<dbReference type="InterPro" id="IPR014031">
    <property type="entry name" value="Ketoacyl_synth_C"/>
</dbReference>
<dbReference type="InterPro" id="IPR036736">
    <property type="entry name" value="ACP-like_sf"/>
</dbReference>
<evidence type="ECO:0000256" key="3">
    <source>
        <dbReference type="ARBA" id="ARBA00022679"/>
    </source>
</evidence>
<protein>
    <submittedName>
        <fullName evidence="6">Polyketide synthase</fullName>
    </submittedName>
</protein>
<dbReference type="InterPro" id="IPR053778">
    <property type="entry name" value="Pks13"/>
</dbReference>
<dbReference type="RefSeq" id="WP_108404849.1">
    <property type="nucleotide sequence ID" value="NZ_CP026948.1"/>
</dbReference>
<dbReference type="SMART" id="SM00827">
    <property type="entry name" value="PKS_AT"/>
    <property type="match status" value="1"/>
</dbReference>
<keyword evidence="1" id="KW-0596">Phosphopantetheine</keyword>
<evidence type="ECO:0000256" key="4">
    <source>
        <dbReference type="ARBA" id="ARBA00023268"/>
    </source>
</evidence>
<dbReference type="InterPro" id="IPR050091">
    <property type="entry name" value="PKS_NRPS_Biosynth_Enz"/>
</dbReference>
<keyword evidence="4" id="KW-0511">Multifunctional enzyme</keyword>
<dbReference type="NCBIfam" id="NF040607">
    <property type="entry name" value="mycolic_Pks13"/>
    <property type="match status" value="1"/>
</dbReference>
<dbReference type="Pfam" id="PF02801">
    <property type="entry name" value="Ketoacyl-synt_C"/>
    <property type="match status" value="1"/>
</dbReference>
<gene>
    <name evidence="6" type="ORF">C3E79_10455</name>
</gene>
<dbReference type="GO" id="GO:0005737">
    <property type="term" value="C:cytoplasm"/>
    <property type="evidence" value="ECO:0007669"/>
    <property type="project" value="TreeGrafter"/>
</dbReference>
<dbReference type="InterPro" id="IPR001227">
    <property type="entry name" value="Ac_transferase_dom_sf"/>
</dbReference>
<dbReference type="PROSITE" id="PS50075">
    <property type="entry name" value="CARRIER"/>
    <property type="match status" value="2"/>
</dbReference>
<dbReference type="Proteomes" id="UP000244754">
    <property type="component" value="Chromosome"/>
</dbReference>
<dbReference type="Pfam" id="PF00109">
    <property type="entry name" value="ketoacyl-synt"/>
    <property type="match status" value="1"/>
</dbReference>
<dbReference type="Pfam" id="PF00975">
    <property type="entry name" value="Thioesterase"/>
    <property type="match status" value="1"/>
</dbReference>
<evidence type="ECO:0000256" key="5">
    <source>
        <dbReference type="SAM" id="MobiDB-lite"/>
    </source>
</evidence>
<dbReference type="GO" id="GO:0005886">
    <property type="term" value="C:plasma membrane"/>
    <property type="evidence" value="ECO:0007669"/>
    <property type="project" value="TreeGrafter"/>
</dbReference>
<dbReference type="Gene3D" id="3.40.50.1820">
    <property type="entry name" value="alpha/beta hydrolase"/>
    <property type="match status" value="1"/>
</dbReference>
<dbReference type="GO" id="GO:0031177">
    <property type="term" value="F:phosphopantetheine binding"/>
    <property type="evidence" value="ECO:0007669"/>
    <property type="project" value="InterPro"/>
</dbReference>
<dbReference type="SUPFAM" id="SSF53901">
    <property type="entry name" value="Thiolase-like"/>
    <property type="match status" value="1"/>
</dbReference>
<keyword evidence="2" id="KW-0597">Phosphoprotein</keyword>
<dbReference type="PANTHER" id="PTHR43775:SF37">
    <property type="entry name" value="SI:DKEY-61P9.11"/>
    <property type="match status" value="1"/>
</dbReference>
<dbReference type="SUPFAM" id="SSF53474">
    <property type="entry name" value="alpha/beta-Hydrolases"/>
    <property type="match status" value="1"/>
</dbReference>
<dbReference type="Pfam" id="PF23297">
    <property type="entry name" value="ACP_SdgA_C"/>
    <property type="match status" value="1"/>
</dbReference>
<dbReference type="InterPro" id="IPR020806">
    <property type="entry name" value="PKS_PP-bd"/>
</dbReference>
<dbReference type="EMBL" id="CP026948">
    <property type="protein sequence ID" value="AWB84841.1"/>
    <property type="molecule type" value="Genomic_DNA"/>
</dbReference>
<dbReference type="SMART" id="SM00825">
    <property type="entry name" value="PKS_KS"/>
    <property type="match status" value="1"/>
</dbReference>
<dbReference type="InterPro" id="IPR014030">
    <property type="entry name" value="Ketoacyl_synth_N"/>
</dbReference>
<dbReference type="InterPro" id="IPR016036">
    <property type="entry name" value="Malonyl_transacylase_ACP-bd"/>
</dbReference>
<dbReference type="Pfam" id="PF16197">
    <property type="entry name" value="KAsynt_C_assoc"/>
    <property type="match status" value="1"/>
</dbReference>